<comment type="cofactor">
    <cofactor evidence="2">
        <name>Mg(2+)</name>
        <dbReference type="ChEBI" id="CHEBI:18420"/>
    </cofactor>
</comment>
<evidence type="ECO:0000256" key="8">
    <source>
        <dbReference type="ARBA" id="ARBA00022909"/>
    </source>
</evidence>
<reference evidence="10" key="1">
    <citation type="journal article" date="2014" name="Int. J. Syst. Evol. Microbiol.">
        <title>Complete genome sequence of Corynebacterium casei LMG S-19264T (=DSM 44701T), isolated from a smear-ripened cheese.</title>
        <authorList>
            <consortium name="US DOE Joint Genome Institute (JGI-PGF)"/>
            <person name="Walter F."/>
            <person name="Albersmeier A."/>
            <person name="Kalinowski J."/>
            <person name="Ruckert C."/>
        </authorList>
    </citation>
    <scope>NUCLEOTIDE SEQUENCE</scope>
    <source>
        <strain evidence="10">CGMCC 1.15254</strain>
    </source>
</reference>
<dbReference type="Proteomes" id="UP000632498">
    <property type="component" value="Unassembled WGS sequence"/>
</dbReference>
<feature type="domain" description="Pterin-binding" evidence="9">
    <location>
        <begin position="104"/>
        <end position="356"/>
    </location>
</feature>
<dbReference type="GO" id="GO:0046656">
    <property type="term" value="P:folic acid biosynthetic process"/>
    <property type="evidence" value="ECO:0007669"/>
    <property type="project" value="UniProtKB-KW"/>
</dbReference>
<comment type="pathway">
    <text evidence="3">Cofactor biosynthesis; tetrahydrofolate biosynthesis; 7,8-dihydrofolate from 2-amino-4-hydroxy-6-hydroxymethyl-7,8-dihydropteridine diphosphate and 4-aminobenzoate: step 1/2.</text>
</comment>
<dbReference type="PANTHER" id="PTHR20941:SF1">
    <property type="entry name" value="FOLIC ACID SYNTHESIS PROTEIN FOL1"/>
    <property type="match status" value="1"/>
</dbReference>
<keyword evidence="5" id="KW-0808">Transferase</keyword>
<evidence type="ECO:0000256" key="6">
    <source>
        <dbReference type="ARBA" id="ARBA00022723"/>
    </source>
</evidence>
<dbReference type="InterPro" id="IPR000489">
    <property type="entry name" value="Pterin-binding_dom"/>
</dbReference>
<dbReference type="InterPro" id="IPR011005">
    <property type="entry name" value="Dihydropteroate_synth-like_sf"/>
</dbReference>
<accession>A0A917F841</accession>
<dbReference type="InterPro" id="IPR006390">
    <property type="entry name" value="DHP_synth_dom"/>
</dbReference>
<dbReference type="EMBL" id="BMHV01000003">
    <property type="protein sequence ID" value="GGF54706.1"/>
    <property type="molecule type" value="Genomic_DNA"/>
</dbReference>
<protein>
    <recommendedName>
        <fullName evidence="4">dihydropteroate synthase</fullName>
        <ecNumber evidence="4">2.5.1.15</ecNumber>
    </recommendedName>
</protein>
<dbReference type="GO" id="GO:0004156">
    <property type="term" value="F:dihydropteroate synthase activity"/>
    <property type="evidence" value="ECO:0007669"/>
    <property type="project" value="UniProtKB-EC"/>
</dbReference>
<dbReference type="RefSeq" id="WP_188661152.1">
    <property type="nucleotide sequence ID" value="NZ_BMHV01000003.1"/>
</dbReference>
<evidence type="ECO:0000256" key="3">
    <source>
        <dbReference type="ARBA" id="ARBA00004763"/>
    </source>
</evidence>
<dbReference type="InterPro" id="IPR045031">
    <property type="entry name" value="DHP_synth-like"/>
</dbReference>
<comment type="caution">
    <text evidence="10">The sequence shown here is derived from an EMBL/GenBank/DDBJ whole genome shotgun (WGS) entry which is preliminary data.</text>
</comment>
<keyword evidence="8" id="KW-0289">Folate biosynthesis</keyword>
<evidence type="ECO:0000256" key="7">
    <source>
        <dbReference type="ARBA" id="ARBA00022842"/>
    </source>
</evidence>
<evidence type="ECO:0000259" key="9">
    <source>
        <dbReference type="PROSITE" id="PS50972"/>
    </source>
</evidence>
<dbReference type="EC" id="2.5.1.15" evidence="4"/>
<dbReference type="PANTHER" id="PTHR20941">
    <property type="entry name" value="FOLATE SYNTHESIS PROTEINS"/>
    <property type="match status" value="1"/>
</dbReference>
<evidence type="ECO:0000256" key="5">
    <source>
        <dbReference type="ARBA" id="ARBA00022679"/>
    </source>
</evidence>
<name>A0A917F841_9PROT</name>
<gene>
    <name evidence="10" type="ORF">GCM10011332_05110</name>
</gene>
<dbReference type="GO" id="GO:0046654">
    <property type="term" value="P:tetrahydrofolate biosynthetic process"/>
    <property type="evidence" value="ECO:0007669"/>
    <property type="project" value="TreeGrafter"/>
</dbReference>
<evidence type="ECO:0000313" key="11">
    <source>
        <dbReference type="Proteomes" id="UP000632498"/>
    </source>
</evidence>
<organism evidence="10 11">
    <name type="scientific">Terasakiella brassicae</name>
    <dbReference type="NCBI Taxonomy" id="1634917"/>
    <lineage>
        <taxon>Bacteria</taxon>
        <taxon>Pseudomonadati</taxon>
        <taxon>Pseudomonadota</taxon>
        <taxon>Alphaproteobacteria</taxon>
        <taxon>Rhodospirillales</taxon>
        <taxon>Terasakiellaceae</taxon>
        <taxon>Terasakiella</taxon>
    </lineage>
</organism>
<keyword evidence="11" id="KW-1185">Reference proteome</keyword>
<dbReference type="Pfam" id="PF00809">
    <property type="entry name" value="Pterin_bind"/>
    <property type="match status" value="1"/>
</dbReference>
<evidence type="ECO:0000256" key="2">
    <source>
        <dbReference type="ARBA" id="ARBA00001946"/>
    </source>
</evidence>
<dbReference type="AlphaFoldDB" id="A0A917F841"/>
<dbReference type="GO" id="GO:0005829">
    <property type="term" value="C:cytosol"/>
    <property type="evidence" value="ECO:0007669"/>
    <property type="project" value="TreeGrafter"/>
</dbReference>
<sequence length="360" mass="38788">MTFHTDTFGSPSWPSGFCSPELDLAKAVYLRPLAPFIEGGFDFPLYEIAVRLDGGVWRFTSTHSDLMQWANEEGEDLVAHVGKMLERLESPIRRFAGLEVGRRPLIMGIVNVTPDSFSDGGDNYDASDAIAHGKALLAAGADILDIGGESTRPGAAAVGFEEEVRRVVPVIRGLKGLGAKISIDTRHADVMVEAVAAGADIINDVTALEGDGALEVAVQSGVPVMLMHMQGEPQTMQDNPVYEDCALDVFDYLQDRIRVCEEAGLKRENICIDPGIGFGKTLDHNMEIMNRIGLYHGLGCPILLGASRKSFIAKICGDIPAKDRLPGSLAAVLKGADVGVQIVRVHDVAETKQALDVWCY</sequence>
<evidence type="ECO:0000313" key="10">
    <source>
        <dbReference type="EMBL" id="GGF54706.1"/>
    </source>
</evidence>
<dbReference type="PROSITE" id="PS00793">
    <property type="entry name" value="DHPS_2"/>
    <property type="match status" value="1"/>
</dbReference>
<dbReference type="CDD" id="cd00739">
    <property type="entry name" value="DHPS"/>
    <property type="match status" value="1"/>
</dbReference>
<keyword evidence="6" id="KW-0479">Metal-binding</keyword>
<dbReference type="GO" id="GO:0046872">
    <property type="term" value="F:metal ion binding"/>
    <property type="evidence" value="ECO:0007669"/>
    <property type="project" value="UniProtKB-KW"/>
</dbReference>
<reference evidence="10" key="2">
    <citation type="submission" date="2020-09" db="EMBL/GenBank/DDBJ databases">
        <authorList>
            <person name="Sun Q."/>
            <person name="Zhou Y."/>
        </authorList>
    </citation>
    <scope>NUCLEOTIDE SEQUENCE</scope>
    <source>
        <strain evidence="10">CGMCC 1.15254</strain>
    </source>
</reference>
<evidence type="ECO:0000256" key="1">
    <source>
        <dbReference type="ARBA" id="ARBA00000012"/>
    </source>
</evidence>
<dbReference type="Gene3D" id="3.20.20.20">
    <property type="entry name" value="Dihydropteroate synthase-like"/>
    <property type="match status" value="1"/>
</dbReference>
<dbReference type="PROSITE" id="PS00792">
    <property type="entry name" value="DHPS_1"/>
    <property type="match status" value="1"/>
</dbReference>
<comment type="catalytic activity">
    <reaction evidence="1">
        <text>(7,8-dihydropterin-6-yl)methyl diphosphate + 4-aminobenzoate = 7,8-dihydropteroate + diphosphate</text>
        <dbReference type="Rhea" id="RHEA:19949"/>
        <dbReference type="ChEBI" id="CHEBI:17836"/>
        <dbReference type="ChEBI" id="CHEBI:17839"/>
        <dbReference type="ChEBI" id="CHEBI:33019"/>
        <dbReference type="ChEBI" id="CHEBI:72950"/>
        <dbReference type="EC" id="2.5.1.15"/>
    </reaction>
</comment>
<dbReference type="SUPFAM" id="SSF51717">
    <property type="entry name" value="Dihydropteroate synthetase-like"/>
    <property type="match status" value="1"/>
</dbReference>
<evidence type="ECO:0000256" key="4">
    <source>
        <dbReference type="ARBA" id="ARBA00012458"/>
    </source>
</evidence>
<keyword evidence="7" id="KW-0460">Magnesium</keyword>
<proteinExistence type="predicted"/>
<dbReference type="PROSITE" id="PS50972">
    <property type="entry name" value="PTERIN_BINDING"/>
    <property type="match status" value="1"/>
</dbReference>
<dbReference type="NCBIfam" id="TIGR01496">
    <property type="entry name" value="DHPS"/>
    <property type="match status" value="1"/>
</dbReference>